<comment type="caution">
    <text evidence="1">The sequence shown here is derived from an EMBL/GenBank/DDBJ whole genome shotgun (WGS) entry which is preliminary data.</text>
</comment>
<organism evidence="1 2">
    <name type="scientific">Tunturiibacter empetritectus</name>
    <dbReference type="NCBI Taxonomy" id="3069691"/>
    <lineage>
        <taxon>Bacteria</taxon>
        <taxon>Pseudomonadati</taxon>
        <taxon>Acidobacteriota</taxon>
        <taxon>Terriglobia</taxon>
        <taxon>Terriglobales</taxon>
        <taxon>Acidobacteriaceae</taxon>
        <taxon>Tunturiibacter</taxon>
    </lineage>
</organism>
<dbReference type="AlphaFoldDB" id="A0A7W8MTY1"/>
<protein>
    <submittedName>
        <fullName evidence="1">Uncharacterized protein</fullName>
    </submittedName>
</protein>
<evidence type="ECO:0000313" key="2">
    <source>
        <dbReference type="Proteomes" id="UP000568106"/>
    </source>
</evidence>
<sequence length="51" mass="6086">MRIPVRYCDFALGSQVYEDARTRLLQLKGFRMRAKFETARKTRVVRCVYDA</sequence>
<dbReference type="EMBL" id="JACHDY010000007">
    <property type="protein sequence ID" value="MBB5319330.1"/>
    <property type="molecule type" value="Genomic_DNA"/>
</dbReference>
<name>A0A7W8MTY1_9BACT</name>
<gene>
    <name evidence="1" type="ORF">HDF09_004036</name>
</gene>
<evidence type="ECO:0000313" key="1">
    <source>
        <dbReference type="EMBL" id="MBB5319330.1"/>
    </source>
</evidence>
<dbReference type="Proteomes" id="UP000568106">
    <property type="component" value="Unassembled WGS sequence"/>
</dbReference>
<proteinExistence type="predicted"/>
<reference evidence="1" key="1">
    <citation type="submission" date="2020-08" db="EMBL/GenBank/DDBJ databases">
        <title>Genomic Encyclopedia of Type Strains, Phase IV (KMG-V): Genome sequencing to study the core and pangenomes of soil and plant-associated prokaryotes.</title>
        <authorList>
            <person name="Whitman W."/>
        </authorList>
    </citation>
    <scope>NUCLEOTIDE SEQUENCE [LARGE SCALE GENOMIC DNA]</scope>
    <source>
        <strain evidence="1">M8UP27</strain>
    </source>
</reference>
<keyword evidence="2" id="KW-1185">Reference proteome</keyword>
<accession>A0A7W8MTY1</accession>